<dbReference type="Pfam" id="PF16656">
    <property type="entry name" value="Pur_ac_phosph_N"/>
    <property type="match status" value="1"/>
</dbReference>
<feature type="domain" description="Purple acid phosphatase N-terminal" evidence="3">
    <location>
        <begin position="8"/>
        <end position="89"/>
    </location>
</feature>
<name>X0WRS3_9ZZZZ</name>
<dbReference type="SUPFAM" id="SSF56300">
    <property type="entry name" value="Metallo-dependent phosphatases"/>
    <property type="match status" value="1"/>
</dbReference>
<dbReference type="GO" id="GO:0046872">
    <property type="term" value="F:metal ion binding"/>
    <property type="evidence" value="ECO:0007669"/>
    <property type="project" value="InterPro"/>
</dbReference>
<feature type="non-terminal residue" evidence="4">
    <location>
        <position position="247"/>
    </location>
</feature>
<dbReference type="InterPro" id="IPR004843">
    <property type="entry name" value="Calcineurin-like_PHP"/>
</dbReference>
<dbReference type="Gene3D" id="3.60.21.10">
    <property type="match status" value="1"/>
</dbReference>
<evidence type="ECO:0000313" key="4">
    <source>
        <dbReference type="EMBL" id="GAG33365.1"/>
    </source>
</evidence>
<keyword evidence="1" id="KW-0732">Signal</keyword>
<feature type="non-terminal residue" evidence="4">
    <location>
        <position position="1"/>
    </location>
</feature>
<dbReference type="SUPFAM" id="SSF49363">
    <property type="entry name" value="Purple acid phosphatase, N-terminal domain"/>
    <property type="match status" value="1"/>
</dbReference>
<accession>X0WRS3</accession>
<dbReference type="Gene3D" id="2.60.40.380">
    <property type="entry name" value="Purple acid phosphatase-like, N-terminal"/>
    <property type="match status" value="1"/>
</dbReference>
<dbReference type="PANTHER" id="PTHR22953">
    <property type="entry name" value="ACID PHOSPHATASE RELATED"/>
    <property type="match status" value="1"/>
</dbReference>
<dbReference type="InterPro" id="IPR039331">
    <property type="entry name" value="PAPs-like"/>
</dbReference>
<organism evidence="4">
    <name type="scientific">marine sediment metagenome</name>
    <dbReference type="NCBI Taxonomy" id="412755"/>
    <lineage>
        <taxon>unclassified sequences</taxon>
        <taxon>metagenomes</taxon>
        <taxon>ecological metagenomes</taxon>
    </lineage>
</organism>
<gene>
    <name evidence="4" type="ORF">S01H1_68595</name>
</gene>
<dbReference type="InterPro" id="IPR029052">
    <property type="entry name" value="Metallo-depent_PP-like"/>
</dbReference>
<feature type="domain" description="Calcineurin-like phosphoesterase" evidence="2">
    <location>
        <begin position="111"/>
        <end position="238"/>
    </location>
</feature>
<dbReference type="InterPro" id="IPR008963">
    <property type="entry name" value="Purple_acid_Pase-like_N"/>
</dbReference>
<reference evidence="4" key="1">
    <citation type="journal article" date="2014" name="Front. Microbiol.">
        <title>High frequency of phylogenetically diverse reductive dehalogenase-homologous genes in deep subseafloor sedimentary metagenomes.</title>
        <authorList>
            <person name="Kawai M."/>
            <person name="Futagami T."/>
            <person name="Toyoda A."/>
            <person name="Takaki Y."/>
            <person name="Nishi S."/>
            <person name="Hori S."/>
            <person name="Arai W."/>
            <person name="Tsubouchi T."/>
            <person name="Morono Y."/>
            <person name="Uchiyama I."/>
            <person name="Ito T."/>
            <person name="Fujiyama A."/>
            <person name="Inagaki F."/>
            <person name="Takami H."/>
        </authorList>
    </citation>
    <scope>NUCLEOTIDE SEQUENCE</scope>
    <source>
        <strain evidence="4">Expedition CK06-06</strain>
    </source>
</reference>
<evidence type="ECO:0000256" key="1">
    <source>
        <dbReference type="ARBA" id="ARBA00022729"/>
    </source>
</evidence>
<evidence type="ECO:0008006" key="5">
    <source>
        <dbReference type="Google" id="ProtNLM"/>
    </source>
</evidence>
<proteinExistence type="predicted"/>
<dbReference type="PANTHER" id="PTHR22953:SF153">
    <property type="entry name" value="PURPLE ACID PHOSPHATASE"/>
    <property type="match status" value="1"/>
</dbReference>
<evidence type="ECO:0000259" key="2">
    <source>
        <dbReference type="Pfam" id="PF00149"/>
    </source>
</evidence>
<dbReference type="AlphaFoldDB" id="X0WRS3"/>
<dbReference type="GO" id="GO:0003993">
    <property type="term" value="F:acid phosphatase activity"/>
    <property type="evidence" value="ECO:0007669"/>
    <property type="project" value="InterPro"/>
</dbReference>
<comment type="caution">
    <text evidence="4">The sequence shown here is derived from an EMBL/GenBank/DDBJ whole genome shotgun (WGS) entry which is preliminary data.</text>
</comment>
<dbReference type="Pfam" id="PF00149">
    <property type="entry name" value="Metallophos"/>
    <property type="match status" value="1"/>
</dbReference>
<dbReference type="InterPro" id="IPR015914">
    <property type="entry name" value="PAPs_N"/>
</dbReference>
<sequence>TKLPLLQAHRTDELWVQWETDSDPAGVDHVVEWGPISPSQNTTFSSQTIGVDVDRFLRRAVIAGLTPDTAIQYRVRSGASTSPTFTTRTAAAGGFRMAWLSDNQNQAGTSFEGVLNRVVPYDVDFIGHAGDTVQNGPVVQEWHDDWYTPLTNAASIGQQVPVLVARGNHDRESATAYAYHWLPGNGAYYATSIGPMRLIVLNTNIKGVAQTNWLSAELASAASQDADFRVVLFHTLPYTNLWDSTNG</sequence>
<dbReference type="EMBL" id="BARS01045493">
    <property type="protein sequence ID" value="GAG33365.1"/>
    <property type="molecule type" value="Genomic_DNA"/>
</dbReference>
<protein>
    <recommendedName>
        <fullName evidence="5">Calcineurin-like phosphoesterase domain-containing protein</fullName>
    </recommendedName>
</protein>
<evidence type="ECO:0000259" key="3">
    <source>
        <dbReference type="Pfam" id="PF16656"/>
    </source>
</evidence>